<dbReference type="GO" id="GO:0060271">
    <property type="term" value="P:cilium assembly"/>
    <property type="evidence" value="ECO:0007669"/>
    <property type="project" value="InterPro"/>
</dbReference>
<dbReference type="GO" id="GO:0042073">
    <property type="term" value="P:intraciliary transport"/>
    <property type="evidence" value="ECO:0007669"/>
    <property type="project" value="InterPro"/>
</dbReference>
<sequence>MLREVGALRVEQDEQLKLAERMKEQRSHAYQAEQRLEQLSRALAGKKAEAGVSDLGRLLQKLEAEVAAMSRRAHEELPRAIAQRQQRHDELQQVLSLPAGSESDTREMLQHRQGLQRAIRELEERKRATASDPDDRLAMFRQQASLVAKKREQVRQRLEAVRRDKANVDAELASKAAEVSQLPDQPVLRGEEFRKYAAELRGKTAQYKRMKAELGGLRAEWGTLSRTVSLLAGQDSSVTSQLSAVEAKRGVAGFAQTEEQLRQAEQLKAEVDSAKGKTLEEISQVVEEINRQIKDNKTRLAPQIKSLRTLRAQHGEIEAEYLEKKGVYDNIKAGFDSELTKLQADLDSAEKEAQQEESSCHYYDTLSAMERVKLQRIADEKEGRALRRAMPDGAVVTTYRELYERRIKEQEAQQRELRERQKALKENHVPNKEQMQLFRDLNKLLRCKVDLQKAARAEAADMAAAEQQESNVLSLGND</sequence>
<protein>
    <recommendedName>
        <fullName evidence="3">Intraflagellar transport protein 81</fullName>
    </recommendedName>
</protein>
<dbReference type="GO" id="GO:0036064">
    <property type="term" value="C:ciliary basal body"/>
    <property type="evidence" value="ECO:0007669"/>
    <property type="project" value="TreeGrafter"/>
</dbReference>
<evidence type="ECO:0000256" key="1">
    <source>
        <dbReference type="SAM" id="Coils"/>
    </source>
</evidence>
<proteinExistence type="predicted"/>
<dbReference type="GO" id="GO:0030992">
    <property type="term" value="C:intraciliary transport particle B"/>
    <property type="evidence" value="ECO:0007669"/>
    <property type="project" value="InterPro"/>
</dbReference>
<feature type="coiled-coil region" evidence="1">
    <location>
        <begin position="254"/>
        <end position="299"/>
    </location>
</feature>
<feature type="coiled-coil region" evidence="1">
    <location>
        <begin position="332"/>
        <end position="359"/>
    </location>
</feature>
<dbReference type="GO" id="GO:0015631">
    <property type="term" value="F:tubulin binding"/>
    <property type="evidence" value="ECO:0007669"/>
    <property type="project" value="InterPro"/>
</dbReference>
<name>A0A7S3TT52_EMIHU</name>
<dbReference type="InterPro" id="IPR029600">
    <property type="entry name" value="IFT81"/>
</dbReference>
<reference evidence="2" key="1">
    <citation type="submission" date="2021-01" db="EMBL/GenBank/DDBJ databases">
        <authorList>
            <person name="Corre E."/>
            <person name="Pelletier E."/>
            <person name="Niang G."/>
            <person name="Scheremetjew M."/>
            <person name="Finn R."/>
            <person name="Kale V."/>
            <person name="Holt S."/>
            <person name="Cochrane G."/>
            <person name="Meng A."/>
            <person name="Brown T."/>
            <person name="Cohen L."/>
        </authorList>
    </citation>
    <scope>NUCLEOTIDE SEQUENCE</scope>
    <source>
        <strain evidence="2">379</strain>
    </source>
</reference>
<dbReference type="PANTHER" id="PTHR15614">
    <property type="entry name" value="INTRAFLAGELLAR TRANSPORT PROTEIN 81 HOMOLOG"/>
    <property type="match status" value="1"/>
</dbReference>
<evidence type="ECO:0000313" key="2">
    <source>
        <dbReference type="EMBL" id="CAE0593293.1"/>
    </source>
</evidence>
<feature type="coiled-coil region" evidence="1">
    <location>
        <begin position="105"/>
        <end position="171"/>
    </location>
</feature>
<feature type="coiled-coil region" evidence="1">
    <location>
        <begin position="400"/>
        <end position="468"/>
    </location>
</feature>
<organism evidence="2">
    <name type="scientific">Emiliania huxleyi</name>
    <name type="common">Coccolithophore</name>
    <name type="synonym">Pontosphaera huxleyi</name>
    <dbReference type="NCBI Taxonomy" id="2903"/>
    <lineage>
        <taxon>Eukaryota</taxon>
        <taxon>Haptista</taxon>
        <taxon>Haptophyta</taxon>
        <taxon>Prymnesiophyceae</taxon>
        <taxon>Isochrysidales</taxon>
        <taxon>Noelaerhabdaceae</taxon>
        <taxon>Emiliania</taxon>
    </lineage>
</organism>
<dbReference type="AlphaFoldDB" id="A0A7S3TT52"/>
<feature type="coiled-coil region" evidence="1">
    <location>
        <begin position="22"/>
        <end position="72"/>
    </location>
</feature>
<gene>
    <name evidence="2" type="ORF">EHUX00137_LOCUS43746</name>
</gene>
<evidence type="ECO:0008006" key="3">
    <source>
        <dbReference type="Google" id="ProtNLM"/>
    </source>
</evidence>
<keyword evidence="1" id="KW-0175">Coiled coil</keyword>
<accession>A0A7S3TT52</accession>
<dbReference type="EMBL" id="HBIR01056172">
    <property type="protein sequence ID" value="CAE0593293.1"/>
    <property type="molecule type" value="Transcribed_RNA"/>
</dbReference>
<dbReference type="PANTHER" id="PTHR15614:SF2">
    <property type="entry name" value="INTRAFLAGELLAR TRANSPORT PROTEIN 81 HOMOLOG"/>
    <property type="match status" value="1"/>
</dbReference>
<dbReference type="Gene3D" id="1.20.1170.10">
    <property type="match status" value="1"/>
</dbReference>